<dbReference type="Proteomes" id="UP001432027">
    <property type="component" value="Unassembled WGS sequence"/>
</dbReference>
<keyword evidence="3" id="KW-1185">Reference proteome</keyword>
<feature type="transmembrane region" description="Helical" evidence="1">
    <location>
        <begin position="93"/>
        <end position="113"/>
    </location>
</feature>
<protein>
    <recommendedName>
        <fullName evidence="4">G protein-coupled receptor</fullName>
    </recommendedName>
</protein>
<feature type="transmembrane region" description="Helical" evidence="1">
    <location>
        <begin position="134"/>
        <end position="159"/>
    </location>
</feature>
<proteinExistence type="predicted"/>
<evidence type="ECO:0000313" key="3">
    <source>
        <dbReference type="Proteomes" id="UP001432027"/>
    </source>
</evidence>
<comment type="caution">
    <text evidence="2">The sequence shown here is derived from an EMBL/GenBank/DDBJ whole genome shotgun (WGS) entry which is preliminary data.</text>
</comment>
<organism evidence="2 3">
    <name type="scientific">Pristionchus entomophagus</name>
    <dbReference type="NCBI Taxonomy" id="358040"/>
    <lineage>
        <taxon>Eukaryota</taxon>
        <taxon>Metazoa</taxon>
        <taxon>Ecdysozoa</taxon>
        <taxon>Nematoda</taxon>
        <taxon>Chromadorea</taxon>
        <taxon>Rhabditida</taxon>
        <taxon>Rhabditina</taxon>
        <taxon>Diplogasteromorpha</taxon>
        <taxon>Diplogasteroidea</taxon>
        <taxon>Neodiplogasteridae</taxon>
        <taxon>Pristionchus</taxon>
    </lineage>
</organism>
<sequence length="172" mass="19630">SMDYSRWDYNVSCCREVIISLRLAEGFSMIVATILAIVFIRALFKTKVLHSNLRALFLATTLTDSVIMYSRIYDLLHTDGRVREHVGVMISKHVGWLFDVHLVYLMLVERYYAIKHNDTYDEISMDVPVRTISLIIVVLIATSALSVPAATGILLPSFYFLKLFINMTSAIF</sequence>
<keyword evidence="1" id="KW-0812">Transmembrane</keyword>
<reference evidence="2" key="1">
    <citation type="submission" date="2023-10" db="EMBL/GenBank/DDBJ databases">
        <title>Genome assembly of Pristionchus species.</title>
        <authorList>
            <person name="Yoshida K."/>
            <person name="Sommer R.J."/>
        </authorList>
    </citation>
    <scope>NUCLEOTIDE SEQUENCE</scope>
    <source>
        <strain evidence="2">RS0144</strain>
    </source>
</reference>
<dbReference type="AlphaFoldDB" id="A0AAV5TDJ8"/>
<accession>A0AAV5TDJ8</accession>
<dbReference type="EMBL" id="BTSX01000004">
    <property type="protein sequence ID" value="GMS92387.1"/>
    <property type="molecule type" value="Genomic_DNA"/>
</dbReference>
<evidence type="ECO:0008006" key="4">
    <source>
        <dbReference type="Google" id="ProtNLM"/>
    </source>
</evidence>
<gene>
    <name evidence="2" type="ORF">PENTCL1PPCAC_14562</name>
</gene>
<name>A0AAV5TDJ8_9BILA</name>
<evidence type="ECO:0000313" key="2">
    <source>
        <dbReference type="EMBL" id="GMS92387.1"/>
    </source>
</evidence>
<feature type="transmembrane region" description="Helical" evidence="1">
    <location>
        <begin position="26"/>
        <end position="44"/>
    </location>
</feature>
<evidence type="ECO:0000256" key="1">
    <source>
        <dbReference type="SAM" id="Phobius"/>
    </source>
</evidence>
<keyword evidence="1" id="KW-1133">Transmembrane helix</keyword>
<keyword evidence="1" id="KW-0472">Membrane</keyword>
<feature type="non-terminal residue" evidence="2">
    <location>
        <position position="1"/>
    </location>
</feature>